<accession>A0A8J8NE99</accession>
<comment type="caution">
    <text evidence="1">The sequence shown here is derived from an EMBL/GenBank/DDBJ whole genome shotgun (WGS) entry which is preliminary data.</text>
</comment>
<gene>
    <name evidence="1" type="ORF">FGO68_gene7486</name>
</gene>
<dbReference type="EMBL" id="RRYP01019954">
    <property type="protein sequence ID" value="TNV73079.1"/>
    <property type="molecule type" value="Genomic_DNA"/>
</dbReference>
<organism evidence="1 2">
    <name type="scientific">Halteria grandinella</name>
    <dbReference type="NCBI Taxonomy" id="5974"/>
    <lineage>
        <taxon>Eukaryota</taxon>
        <taxon>Sar</taxon>
        <taxon>Alveolata</taxon>
        <taxon>Ciliophora</taxon>
        <taxon>Intramacronucleata</taxon>
        <taxon>Spirotrichea</taxon>
        <taxon>Stichotrichia</taxon>
        <taxon>Sporadotrichida</taxon>
        <taxon>Halteriidae</taxon>
        <taxon>Halteria</taxon>
    </lineage>
</organism>
<dbReference type="Proteomes" id="UP000785679">
    <property type="component" value="Unassembled WGS sequence"/>
</dbReference>
<proteinExistence type="predicted"/>
<protein>
    <submittedName>
        <fullName evidence="1">Uncharacterized protein</fullName>
    </submittedName>
</protein>
<sequence length="250" mass="28272">MQPPANTIPYSVLEAQQQSKIQRQLRESRVKSLQQETEWVLSNENTSDGADHSLMQKLQSAEEVSLSRDMKPLEVEIVNPSPQENLLFCIIPAQQSSIPLKISKLIKLQPAVSQDAGVLSIIVMYQIPEIYCTRRRFLVNGKEFAPGVVIFKADTKFPKEFKTINTSFASRKLQVTPTQISSLGVTAIQHIHLPFMLRTDQNIMLGHPPEYMYEAMKGQYPVASKLNQFTRREFPSVKPPTPIVDPIVVI</sequence>
<evidence type="ECO:0000313" key="1">
    <source>
        <dbReference type="EMBL" id="TNV73079.1"/>
    </source>
</evidence>
<keyword evidence="2" id="KW-1185">Reference proteome</keyword>
<name>A0A8J8NE99_HALGN</name>
<dbReference type="AlphaFoldDB" id="A0A8J8NE99"/>
<evidence type="ECO:0000313" key="2">
    <source>
        <dbReference type="Proteomes" id="UP000785679"/>
    </source>
</evidence>
<reference evidence="1" key="1">
    <citation type="submission" date="2019-06" db="EMBL/GenBank/DDBJ databases">
        <authorList>
            <person name="Zheng W."/>
        </authorList>
    </citation>
    <scope>NUCLEOTIDE SEQUENCE</scope>
    <source>
        <strain evidence="1">QDHG01</strain>
    </source>
</reference>